<feature type="non-terminal residue" evidence="2">
    <location>
        <position position="357"/>
    </location>
</feature>
<sequence length="357" mass="40064">VGQGKSFDRVVIVFIFLMAMMLEYREAFSLLEDETLSYRQILRTHFGDEAYTSPSEDVIIVYTDEDFYEEYNKYPLRRVDLSTIILRLAGMGAKIIGVDMLLDFNSAYGEDPTLENAFLEAGNVLLVSQAEIEGGEYKELNTSIERFDKLSENGYSNISANSAISESIVRLRIHKVLYEKYDVWPFAVKAVSMFLEEEPRLETGSLRIGDELAIQLDQFSDMYIDYPMLPGQGDITANLHDVIGISATGLLFPDDDEELEELAYFVRDRIVLIGDVSEVAHDEFETPVGNIYGVEIIANSVATILNNGPLKPASLELELFFAVVMLIVFLSSRAIQDPLPRNVLSVGAILVFVVLMT</sequence>
<evidence type="ECO:0000259" key="1">
    <source>
        <dbReference type="SMART" id="SM01080"/>
    </source>
</evidence>
<organism evidence="2">
    <name type="scientific">marine metagenome</name>
    <dbReference type="NCBI Taxonomy" id="408172"/>
    <lineage>
        <taxon>unclassified sequences</taxon>
        <taxon>metagenomes</taxon>
        <taxon>ecological metagenomes</taxon>
    </lineage>
</organism>
<accession>A0A381WHT1</accession>
<dbReference type="Pfam" id="PF05226">
    <property type="entry name" value="CHASE2"/>
    <property type="match status" value="1"/>
</dbReference>
<proteinExistence type="predicted"/>
<dbReference type="EMBL" id="UINC01011858">
    <property type="protein sequence ID" value="SVA52076.1"/>
    <property type="molecule type" value="Genomic_DNA"/>
</dbReference>
<gene>
    <name evidence="2" type="ORF">METZ01_LOCUS104930</name>
</gene>
<dbReference type="AlphaFoldDB" id="A0A381WHT1"/>
<name>A0A381WHT1_9ZZZZ</name>
<protein>
    <recommendedName>
        <fullName evidence="1">CHASE2 domain-containing protein</fullName>
    </recommendedName>
</protein>
<dbReference type="InterPro" id="IPR007890">
    <property type="entry name" value="CHASE2"/>
</dbReference>
<dbReference type="SMART" id="SM01080">
    <property type="entry name" value="CHASE2"/>
    <property type="match status" value="1"/>
</dbReference>
<feature type="domain" description="CHASE2" evidence="1">
    <location>
        <begin position="28"/>
        <end position="333"/>
    </location>
</feature>
<reference evidence="2" key="1">
    <citation type="submission" date="2018-05" db="EMBL/GenBank/DDBJ databases">
        <authorList>
            <person name="Lanie J.A."/>
            <person name="Ng W.-L."/>
            <person name="Kazmierczak K.M."/>
            <person name="Andrzejewski T.M."/>
            <person name="Davidsen T.M."/>
            <person name="Wayne K.J."/>
            <person name="Tettelin H."/>
            <person name="Glass J.I."/>
            <person name="Rusch D."/>
            <person name="Podicherti R."/>
            <person name="Tsui H.-C.T."/>
            <person name="Winkler M.E."/>
        </authorList>
    </citation>
    <scope>NUCLEOTIDE SEQUENCE</scope>
</reference>
<feature type="non-terminal residue" evidence="2">
    <location>
        <position position="1"/>
    </location>
</feature>
<evidence type="ECO:0000313" key="2">
    <source>
        <dbReference type="EMBL" id="SVA52076.1"/>
    </source>
</evidence>